<evidence type="ECO:0000256" key="5">
    <source>
        <dbReference type="ARBA" id="ARBA00022722"/>
    </source>
</evidence>
<evidence type="ECO:0000256" key="15">
    <source>
        <dbReference type="ARBA" id="ARBA00023204"/>
    </source>
</evidence>
<keyword evidence="17 19" id="KW-0511">Multifunctional enzyme</keyword>
<dbReference type="GO" id="GO:0006281">
    <property type="term" value="P:DNA repair"/>
    <property type="evidence" value="ECO:0007669"/>
    <property type="project" value="UniProtKB-KW"/>
</dbReference>
<feature type="region of interest" description="Disordered" evidence="20">
    <location>
        <begin position="1"/>
        <end position="45"/>
    </location>
</feature>
<feature type="domain" description="DNA replication factor Dna2 N-terminal" evidence="21">
    <location>
        <begin position="488"/>
        <end position="724"/>
    </location>
</feature>
<reference evidence="24 25" key="1">
    <citation type="journal article" date="2018" name="MBio">
        <title>Comparative Genomics Reveals the Core Gene Toolbox for the Fungus-Insect Symbiosis.</title>
        <authorList>
            <person name="Wang Y."/>
            <person name="Stata M."/>
            <person name="Wang W."/>
            <person name="Stajich J.E."/>
            <person name="White M.M."/>
            <person name="Moncalvo J.M."/>
        </authorList>
    </citation>
    <scope>NUCLEOTIDE SEQUENCE [LARGE SCALE GENOMIC DNA]</scope>
    <source>
        <strain evidence="24 25">AUS-77-4</strain>
    </source>
</reference>
<keyword evidence="25" id="KW-1185">Reference proteome</keyword>
<dbReference type="InterPro" id="IPR011604">
    <property type="entry name" value="PDDEXK-like_dom_sf"/>
</dbReference>
<dbReference type="GO" id="GO:0005634">
    <property type="term" value="C:nucleus"/>
    <property type="evidence" value="ECO:0007669"/>
    <property type="project" value="UniProtKB-SubCell"/>
</dbReference>
<feature type="domain" description="DNA2/NAM7 helicase-like C-terminal" evidence="23">
    <location>
        <begin position="1332"/>
        <end position="1613"/>
    </location>
</feature>
<dbReference type="InterPro" id="IPR026851">
    <property type="entry name" value="Dna2/JHS1_DEXXQ-box"/>
</dbReference>
<evidence type="ECO:0000256" key="8">
    <source>
        <dbReference type="ARBA" id="ARBA00022763"/>
    </source>
</evidence>
<dbReference type="Gene3D" id="3.90.320.10">
    <property type="match status" value="1"/>
</dbReference>
<dbReference type="GO" id="GO:0017108">
    <property type="term" value="F:5'-flap endonuclease activity"/>
    <property type="evidence" value="ECO:0007669"/>
    <property type="project" value="UniProtKB-UniRule"/>
</dbReference>
<evidence type="ECO:0000256" key="6">
    <source>
        <dbReference type="ARBA" id="ARBA00022723"/>
    </source>
</evidence>
<evidence type="ECO:0000256" key="7">
    <source>
        <dbReference type="ARBA" id="ARBA00022741"/>
    </source>
</evidence>
<dbReference type="GO" id="GO:0016887">
    <property type="term" value="F:ATP hydrolysis activity"/>
    <property type="evidence" value="ECO:0007669"/>
    <property type="project" value="RHEA"/>
</dbReference>
<comment type="catalytic activity">
    <reaction evidence="18 19">
        <text>ATP + H2O = ADP + phosphate + H(+)</text>
        <dbReference type="Rhea" id="RHEA:13065"/>
        <dbReference type="ChEBI" id="CHEBI:15377"/>
        <dbReference type="ChEBI" id="CHEBI:15378"/>
        <dbReference type="ChEBI" id="CHEBI:30616"/>
        <dbReference type="ChEBI" id="CHEBI:43474"/>
        <dbReference type="ChEBI" id="CHEBI:456216"/>
        <dbReference type="EC" id="3.6.4.12"/>
    </reaction>
</comment>
<evidence type="ECO:0000256" key="14">
    <source>
        <dbReference type="ARBA" id="ARBA00023125"/>
    </source>
</evidence>
<keyword evidence="14 19" id="KW-0238">DNA-binding</keyword>
<dbReference type="GO" id="GO:0005737">
    <property type="term" value="C:cytoplasm"/>
    <property type="evidence" value="ECO:0007669"/>
    <property type="project" value="TreeGrafter"/>
</dbReference>
<feature type="domain" description="DNA2/NAM7 helicase helicase" evidence="22">
    <location>
        <begin position="1152"/>
        <end position="1241"/>
    </location>
</feature>
<keyword evidence="8 19" id="KW-0227">DNA damage</keyword>
<evidence type="ECO:0000313" key="25">
    <source>
        <dbReference type="Proteomes" id="UP000245699"/>
    </source>
</evidence>
<keyword evidence="19" id="KW-0158">Chromosome</keyword>
<feature type="domain" description="DNA2/NAM7 helicase helicase" evidence="22">
    <location>
        <begin position="1252"/>
        <end position="1320"/>
    </location>
</feature>
<dbReference type="CDD" id="cd18808">
    <property type="entry name" value="SF1_C_Upf1"/>
    <property type="match status" value="1"/>
</dbReference>
<dbReference type="Pfam" id="PF13086">
    <property type="entry name" value="AAA_11"/>
    <property type="match status" value="2"/>
</dbReference>
<evidence type="ECO:0000313" key="24">
    <source>
        <dbReference type="EMBL" id="PVU87076.1"/>
    </source>
</evidence>
<dbReference type="GO" id="GO:0003677">
    <property type="term" value="F:DNA binding"/>
    <property type="evidence" value="ECO:0007669"/>
    <property type="project" value="UniProtKB-UniRule"/>
</dbReference>
<feature type="region of interest" description="Disordered" evidence="20">
    <location>
        <begin position="408"/>
        <end position="433"/>
    </location>
</feature>
<evidence type="ECO:0000256" key="16">
    <source>
        <dbReference type="ARBA" id="ARBA00023242"/>
    </source>
</evidence>
<keyword evidence="3 19" id="KW-0004">4Fe-4S</keyword>
<evidence type="ECO:0000259" key="22">
    <source>
        <dbReference type="Pfam" id="PF13086"/>
    </source>
</evidence>
<evidence type="ECO:0000256" key="9">
    <source>
        <dbReference type="ARBA" id="ARBA00022801"/>
    </source>
</evidence>
<evidence type="ECO:0000256" key="19">
    <source>
        <dbReference type="RuleBase" id="RU367041"/>
    </source>
</evidence>
<proteinExistence type="inferred from homology"/>
<evidence type="ECO:0000256" key="12">
    <source>
        <dbReference type="ARBA" id="ARBA00023004"/>
    </source>
</evidence>
<dbReference type="GO" id="GO:0033567">
    <property type="term" value="P:DNA replication, Okazaki fragment processing"/>
    <property type="evidence" value="ECO:0007669"/>
    <property type="project" value="UniProtKB-UniRule"/>
</dbReference>
<evidence type="ECO:0000256" key="18">
    <source>
        <dbReference type="ARBA" id="ARBA00047995"/>
    </source>
</evidence>
<comment type="caution">
    <text evidence="24">The sequence shown here is derived from an EMBL/GenBank/DDBJ whole genome shotgun (WGS) entry which is preliminary data.</text>
</comment>
<keyword evidence="5 19" id="KW-0540">Nuclease</keyword>
<dbReference type="InterPro" id="IPR047187">
    <property type="entry name" value="SF1_C_Upf1"/>
</dbReference>
<comment type="subcellular location">
    <subcellularLocation>
        <location evidence="19">Nucleus</location>
    </subcellularLocation>
    <subcellularLocation>
        <location evidence="19">Chromosome</location>
    </subcellularLocation>
</comment>
<keyword evidence="10 19" id="KW-0347">Helicase</keyword>
<evidence type="ECO:0000256" key="10">
    <source>
        <dbReference type="ARBA" id="ARBA00022806"/>
    </source>
</evidence>
<dbReference type="GO" id="GO:0046872">
    <property type="term" value="F:metal ion binding"/>
    <property type="evidence" value="ECO:0007669"/>
    <property type="project" value="UniProtKB-UniRule"/>
</dbReference>
<dbReference type="Proteomes" id="UP000245699">
    <property type="component" value="Unassembled WGS sequence"/>
</dbReference>
<protein>
    <recommendedName>
        <fullName evidence="19">DNA replication ATP-dependent helicase/nuclease</fullName>
        <ecNumber evidence="19">3.1.-.-</ecNumber>
        <ecNumber evidence="19">3.6.4.12</ecNumber>
    </recommendedName>
</protein>
<dbReference type="Pfam" id="PF08696">
    <property type="entry name" value="Dna2"/>
    <property type="match status" value="1"/>
</dbReference>
<dbReference type="InterPro" id="IPR027417">
    <property type="entry name" value="P-loop_NTPase"/>
</dbReference>
<evidence type="ECO:0000256" key="11">
    <source>
        <dbReference type="ARBA" id="ARBA00022840"/>
    </source>
</evidence>
<dbReference type="SUPFAM" id="SSF52540">
    <property type="entry name" value="P-loop containing nucleoside triphosphate hydrolases"/>
    <property type="match status" value="1"/>
</dbReference>
<evidence type="ECO:0000256" key="3">
    <source>
        <dbReference type="ARBA" id="ARBA00022485"/>
    </source>
</evidence>
<dbReference type="InterPro" id="IPR041677">
    <property type="entry name" value="DNA2/NAM7_AAA_11"/>
</dbReference>
<dbReference type="GO" id="GO:0071932">
    <property type="term" value="P:replication fork reversal"/>
    <property type="evidence" value="ECO:0007669"/>
    <property type="project" value="TreeGrafter"/>
</dbReference>
<evidence type="ECO:0000256" key="13">
    <source>
        <dbReference type="ARBA" id="ARBA00023014"/>
    </source>
</evidence>
<dbReference type="EC" id="3.6.4.12" evidence="19"/>
<comment type="function">
    <text evidence="19">Key enzyme involved in DNA replication and DNA repair. Involved in Okazaki fragments processing by cleaving long flaps that escape FEN1: flaps that are longer than 27 nucleotides are coated by replication protein A complex (RPA), leading to recruit DNA2 which cleaves the flap until it is too short to bind RPA and becomes a substrate for FEN1. Also involved in 5'-end resection of DNA during double-strand break (DSB) repair by mediating the cleavage of 5'-ssDNA.</text>
</comment>
<keyword evidence="6 19" id="KW-0479">Metal-binding</keyword>
<dbReference type="EC" id="3.1.-.-" evidence="19"/>
<dbReference type="GO" id="GO:0051539">
    <property type="term" value="F:4 iron, 4 sulfur cluster binding"/>
    <property type="evidence" value="ECO:0007669"/>
    <property type="project" value="UniProtKB-UniRule"/>
</dbReference>
<evidence type="ECO:0000259" key="23">
    <source>
        <dbReference type="Pfam" id="PF13087"/>
    </source>
</evidence>
<dbReference type="GO" id="GO:0000014">
    <property type="term" value="F:single-stranded DNA endodeoxyribonuclease activity"/>
    <property type="evidence" value="ECO:0007669"/>
    <property type="project" value="UniProtKB-ARBA"/>
</dbReference>
<dbReference type="EMBL" id="MBFT01000803">
    <property type="protein sequence ID" value="PVU87076.1"/>
    <property type="molecule type" value="Genomic_DNA"/>
</dbReference>
<gene>
    <name evidence="24" type="ORF">BB559_006248</name>
</gene>
<keyword evidence="4 19" id="KW-0235">DNA replication</keyword>
<evidence type="ECO:0000259" key="21">
    <source>
        <dbReference type="Pfam" id="PF08696"/>
    </source>
</evidence>
<dbReference type="FunFam" id="3.40.50.300:FF:000721">
    <property type="entry name" value="DNA replication ATP-dependent helicase/nuclease DNA2"/>
    <property type="match status" value="1"/>
</dbReference>
<keyword evidence="7 19" id="KW-0547">Nucleotide-binding</keyword>
<evidence type="ECO:0000256" key="20">
    <source>
        <dbReference type="SAM" id="MobiDB-lite"/>
    </source>
</evidence>
<dbReference type="InterPro" id="IPR041679">
    <property type="entry name" value="DNA2/NAM7-like_C"/>
</dbReference>
<feature type="compositionally biased region" description="Basic and acidic residues" evidence="20">
    <location>
        <begin position="7"/>
        <end position="17"/>
    </location>
</feature>
<keyword evidence="15 19" id="KW-0234">DNA repair</keyword>
<name>A0A2T9Y3Z9_9FUNG</name>
<evidence type="ECO:0000256" key="17">
    <source>
        <dbReference type="ARBA" id="ARBA00023268"/>
    </source>
</evidence>
<dbReference type="STRING" id="61424.A0A2T9Y3Z9"/>
<keyword evidence="13 19" id="KW-0411">Iron-sulfur</keyword>
<keyword evidence="9 19" id="KW-0378">Hydrolase</keyword>
<sequence>MFSNETTSKDKKNEKSMTNRNPSSDSIGDFILSNHYPRTPTRKPSIFKDSKKKVYWTHSPQNDVLKTSGKTSTVLQKLNNRMPHASPGKAATLIAKNLIKVRNISDPKHKKSTSLNSMDIRNKEMLLSLISENENKNVIQSPERMDSNTKNKTKSLVLLDNKKWDKFDPIDLTPTKKHKSIPNSFLDSISIDKNKQTPLKISNKQSSETTEHIRSLLSTLLTNETPTVESDTLSKKHKRDEYPLQSPTMGSSTTLKSNDQPLLHFDQSPTKSLFESNSSIHLISGNAGKIANLNSTEKINNNSDNVENADCLIDEDPLKHKDTGVTEILSELEDFMDDLDFDVIESEAMAKSTPVSKNHEKDSSEEYTEGITQNSKINDIEDEAFDDDEFGDFTKLAELEAKLQKIEQDASLNKTKPEKHFSNKHKNNNNNSFEVYEPKKSVSDNKVTQNWEFSTCERFLIIAVRSSNGIVNNVSYCNEKLVVAISEETQLEVTFRLQSIWTEVMVSEKDTVNVLPAITTDPSFDKHSLDNEFLFNQHTKRVLILHPDVLVSATMLSGALVCNRRAFLKEKFKSRVIEDFKEDGARENAHSETLILVGNLVHELFQWAALNNAWTFEQLELAIEKVVYDHIVDIWNIKSDIDSVKNLLIEKSKSIVDWGRAHMRYGSSGDSSRNYNNGYNGYPSFVQSYGGNAASQLAIHKVIDVEENVRSPRFGLAGNIDMTVLATLDQTQGDNSARIMPLEVKTGRQGTSYETSYVAQVQVYTLLLSERYKTDIDFGILLYTTTGDTKIIKKNNLQIYSLLISRNRIAQYLNSRGQKENKAPEMLGIHRTCQTCPVASVCLLWHRAIEKGSQATSKVPQELWDRHVGELTERDLEFYRRWSKLLDNEEAEAKLEYARMWTDSVEERVKSGKTLIGMEATESRSFKRERTMGIVAKARYKFTRSNENGDDEQLVHSFSVGSSVTVSLESEMYGLSIGFVHKVTPTSITIVLDRKLYNTKPLKKKQMTNYKTRYGNNITPGELNGQDITEIEDIQKGYTNKLLQYNPGTTNGTVVSKYRLDSAEVSTYMNLLRTNLASLFVNFGYKKGHRLIVDMETPTVTVSSKKQQMSTLTRRIGLTKPKNLNLLSSQTIQDKKYIEPTQTQEFFHPEGLNIAQQVVIKKAGQANDYLLVLGMPGTGKTTTITHLIKQLCNDNKSVLLVSYTHTAIDNVLVRLDYEETPFLRIGRKDKVHQSIRQYSNTETNPTSVEQVDDLFMNTPIIATTCLSLSHVLFRHRRFDYCIVDEASQITLPACIGPLRFAEKFILVGDHFQLPPLIKSKHYESNFVEGVTDSLFKVLCDSHPNAVAELDLQFRMNSEIQSLSNYLVYENKLKCGTYSISNKRIYLTEYPLTFETLFSFHGAPTNVSLNLQQLYHVYGSRFMGWLNKVIDPELPVVFINMDSYGDVDAMREMRMGTESICNLGEAQFCALIAYALLRCGLDIEDGIGMISPYRAQLGILNNTLEELCTKVSGKKTVNTSQSQILKDNSGGLYNENFESQGTQMSRRSGISAFGKNMPEIDTVDRYQGRDKHAVLLSWVRNNEDSNSGSLLRDWRRINVALTRAKSKLIMVGSIKTLQSIPMFNEMMIFMQNRKWVLDIDSDVKGCMEQLFK</sequence>
<dbReference type="Gene3D" id="3.40.50.300">
    <property type="entry name" value="P-loop containing nucleotide triphosphate hydrolases"/>
    <property type="match status" value="2"/>
</dbReference>
<dbReference type="PANTHER" id="PTHR10887:SF433">
    <property type="entry name" value="DNA REPLICATION ATP-DEPENDENT HELICASE_NUCLEASE DNA2"/>
    <property type="match status" value="1"/>
</dbReference>
<dbReference type="OrthoDB" id="6513042at2759"/>
<keyword evidence="16 19" id="KW-0539">Nucleus</keyword>
<feature type="compositionally biased region" description="Polar residues" evidence="20">
    <location>
        <begin position="245"/>
        <end position="258"/>
    </location>
</feature>
<accession>A0A2T9Y3Z9</accession>
<comment type="similarity">
    <text evidence="2 19">Belongs to the DNA2/NAM7 helicase family.</text>
</comment>
<feature type="compositionally biased region" description="Polar residues" evidence="20">
    <location>
        <begin position="220"/>
        <end position="231"/>
    </location>
</feature>
<keyword evidence="12 19" id="KW-0408">Iron</keyword>
<dbReference type="Pfam" id="PF13087">
    <property type="entry name" value="AAA_12"/>
    <property type="match status" value="1"/>
</dbReference>
<dbReference type="CDD" id="cd18041">
    <property type="entry name" value="DEXXQc_DNA2"/>
    <property type="match status" value="1"/>
</dbReference>
<evidence type="ECO:0000256" key="4">
    <source>
        <dbReference type="ARBA" id="ARBA00022705"/>
    </source>
</evidence>
<dbReference type="GO" id="GO:0035861">
    <property type="term" value="C:site of double-strand break"/>
    <property type="evidence" value="ECO:0007669"/>
    <property type="project" value="UniProtKB-ARBA"/>
</dbReference>
<dbReference type="InterPro" id="IPR014808">
    <property type="entry name" value="DNA_replication_fac_Dna2_N"/>
</dbReference>
<organism evidence="24 25">
    <name type="scientific">Furculomyces boomerangus</name>
    <dbReference type="NCBI Taxonomy" id="61424"/>
    <lineage>
        <taxon>Eukaryota</taxon>
        <taxon>Fungi</taxon>
        <taxon>Fungi incertae sedis</taxon>
        <taxon>Zoopagomycota</taxon>
        <taxon>Kickxellomycotina</taxon>
        <taxon>Harpellomycetes</taxon>
        <taxon>Harpellales</taxon>
        <taxon>Harpellaceae</taxon>
        <taxon>Furculomyces</taxon>
    </lineage>
</organism>
<dbReference type="PANTHER" id="PTHR10887">
    <property type="entry name" value="DNA2/NAM7 HELICASE FAMILY"/>
    <property type="match status" value="1"/>
</dbReference>
<dbReference type="GO" id="GO:0017116">
    <property type="term" value="F:single-stranded DNA helicase activity"/>
    <property type="evidence" value="ECO:0007669"/>
    <property type="project" value="UniProtKB-UniRule"/>
</dbReference>
<evidence type="ECO:0000256" key="2">
    <source>
        <dbReference type="ARBA" id="ARBA00007913"/>
    </source>
</evidence>
<dbReference type="InterPro" id="IPR045055">
    <property type="entry name" value="DNA2/NAM7-like"/>
</dbReference>
<feature type="region of interest" description="Disordered" evidence="20">
    <location>
        <begin position="220"/>
        <end position="258"/>
    </location>
</feature>
<comment type="cofactor">
    <cofactor evidence="1">
        <name>[4Fe-4S] cluster</name>
        <dbReference type="ChEBI" id="CHEBI:49883"/>
    </cofactor>
</comment>
<keyword evidence="11 19" id="KW-0067">ATP-binding</keyword>
<dbReference type="GO" id="GO:0005524">
    <property type="term" value="F:ATP binding"/>
    <property type="evidence" value="ECO:0007669"/>
    <property type="project" value="UniProtKB-UniRule"/>
</dbReference>
<evidence type="ECO:0000256" key="1">
    <source>
        <dbReference type="ARBA" id="ARBA00001966"/>
    </source>
</evidence>